<dbReference type="SUPFAM" id="SSF53756">
    <property type="entry name" value="UDP-Glycosyltransferase/glycogen phosphorylase"/>
    <property type="match status" value="1"/>
</dbReference>
<evidence type="ECO:0000259" key="1">
    <source>
        <dbReference type="Pfam" id="PF04101"/>
    </source>
</evidence>
<feature type="domain" description="Glycosyl transferase family 28 C-terminal" evidence="1">
    <location>
        <begin position="166"/>
        <end position="274"/>
    </location>
</feature>
<dbReference type="Proteomes" id="UP001566476">
    <property type="component" value="Unassembled WGS sequence"/>
</dbReference>
<evidence type="ECO:0000313" key="3">
    <source>
        <dbReference type="Proteomes" id="UP001566476"/>
    </source>
</evidence>
<dbReference type="EMBL" id="JBGGTQ010000002">
    <property type="protein sequence ID" value="MEZ0491224.1"/>
    <property type="molecule type" value="Genomic_DNA"/>
</dbReference>
<dbReference type="Pfam" id="PF04101">
    <property type="entry name" value="Glyco_tran_28_C"/>
    <property type="match status" value="1"/>
</dbReference>
<dbReference type="PANTHER" id="PTHR21015:SF22">
    <property type="entry name" value="GLYCOSYLTRANSFERASE"/>
    <property type="match status" value="1"/>
</dbReference>
<accession>A0ABV4HXS8</accession>
<sequence>MTALLVANGGGHIRQLRQLAPRLPTGPDRHWITIDTPQTRSLLAGERVSYLRNSAPRDAVTAVKNAVSARRFFREDDVDFVVSTGNSLAVAVLPLAVARRIDTYFIESATRVSGPSLSGRLMAMLPGVHCLTQYPHLVDATWGHGGSVFDGFETTPRTPRSGPLKVVVSVGTHESYGFRRLLERMVQILPPDAEVLWQTGANDTSGLPIDARPFLPSNEFDSALRECDVLVGHAGTGTALAAMSNGLVPVLLPRRQEFDEHIDDHQLQLAGYLAEQGLAIVPGEEGPALEDLLAAARLSVRALAAPPPLRLPAPRRPLAVTLPTADVTAGRAPV</sequence>
<protein>
    <submittedName>
        <fullName evidence="2">Glycosyltransferase</fullName>
    </submittedName>
</protein>
<dbReference type="InterPro" id="IPR007235">
    <property type="entry name" value="Glyco_trans_28_C"/>
</dbReference>
<gene>
    <name evidence="2" type="ORF">AB2L28_03125</name>
</gene>
<dbReference type="Gene3D" id="3.40.50.2000">
    <property type="entry name" value="Glycogen Phosphorylase B"/>
    <property type="match status" value="2"/>
</dbReference>
<proteinExistence type="predicted"/>
<comment type="caution">
    <text evidence="2">The sequence shown here is derived from an EMBL/GenBank/DDBJ whole genome shotgun (WGS) entry which is preliminary data.</text>
</comment>
<dbReference type="PANTHER" id="PTHR21015">
    <property type="entry name" value="UDP-N-ACETYLGLUCOSAMINE--N-ACETYLMURAMYL-(PENTAPEPTIDE) PYROPHOSPHORYL-UNDECAPRENOL N-ACETYLGLUCOSAMINE TRANSFERASE 1"/>
    <property type="match status" value="1"/>
</dbReference>
<name>A0ABV4HXS8_9ACTN</name>
<reference evidence="2 3" key="1">
    <citation type="submission" date="2024-07" db="EMBL/GenBank/DDBJ databases">
        <authorList>
            <person name="Thanompreechachai J."/>
            <person name="Duangmal K."/>
        </authorList>
    </citation>
    <scope>NUCLEOTIDE SEQUENCE [LARGE SCALE GENOMIC DNA]</scope>
    <source>
        <strain evidence="2 3">TBRC 1896</strain>
    </source>
</reference>
<organism evidence="2 3">
    <name type="scientific">Kineococcus mangrovi</name>
    <dbReference type="NCBI Taxonomy" id="1660183"/>
    <lineage>
        <taxon>Bacteria</taxon>
        <taxon>Bacillati</taxon>
        <taxon>Actinomycetota</taxon>
        <taxon>Actinomycetes</taxon>
        <taxon>Kineosporiales</taxon>
        <taxon>Kineosporiaceae</taxon>
        <taxon>Kineococcus</taxon>
    </lineage>
</organism>
<dbReference type="RefSeq" id="WP_370717280.1">
    <property type="nucleotide sequence ID" value="NZ_JBGGTQ010000002.1"/>
</dbReference>
<keyword evidence="3" id="KW-1185">Reference proteome</keyword>
<evidence type="ECO:0000313" key="2">
    <source>
        <dbReference type="EMBL" id="MEZ0491224.1"/>
    </source>
</evidence>